<comment type="caution">
    <text evidence="1">The sequence shown here is derived from an EMBL/GenBank/DDBJ whole genome shotgun (WGS) entry which is preliminary data.</text>
</comment>
<reference evidence="2" key="1">
    <citation type="submission" date="2016-11" db="EMBL/GenBank/DDBJ databases">
        <authorList>
            <person name="Jaros S."/>
            <person name="Januszkiewicz K."/>
            <person name="Wedrychowicz H."/>
        </authorList>
    </citation>
    <scope>NUCLEOTIDE SEQUENCE [LARGE SCALE GENOMIC DNA]</scope>
    <source>
        <strain evidence="2">CGMCC 4.3555</strain>
    </source>
</reference>
<organism evidence="1 2">
    <name type="scientific">Streptomyces yunnanensis</name>
    <dbReference type="NCBI Taxonomy" id="156453"/>
    <lineage>
        <taxon>Bacteria</taxon>
        <taxon>Bacillati</taxon>
        <taxon>Actinomycetota</taxon>
        <taxon>Actinomycetes</taxon>
        <taxon>Kitasatosporales</taxon>
        <taxon>Streptomycetaceae</taxon>
        <taxon>Streptomyces</taxon>
    </lineage>
</organism>
<dbReference type="EMBL" id="FRBK01000009">
    <property type="protein sequence ID" value="SHM18496.1"/>
    <property type="molecule type" value="Genomic_DNA"/>
</dbReference>
<dbReference type="Proteomes" id="UP000184388">
    <property type="component" value="Unassembled WGS sequence"/>
</dbReference>
<accession>A0A9X8MXD3</accession>
<name>A0A9X8MXD3_9ACTN</name>
<protein>
    <submittedName>
        <fullName evidence="1">Uncharacterized protein</fullName>
    </submittedName>
</protein>
<evidence type="ECO:0000313" key="1">
    <source>
        <dbReference type="EMBL" id="SHM18496.1"/>
    </source>
</evidence>
<sequence length="136" mass="14224">MGEVGERPGPFRGPPGAYETFVGMHVAAEEIRAEAAVLIDHHARGAWQPNDADRKAAVALFRFLETGLPLDAEQIRSALALPEPAAPVSAGLLALLRSTAGLLDTTDVADGPAGRDAVDHVCLLLDALALSRPDGR</sequence>
<gene>
    <name evidence="1" type="ORF">SAMN05216268_10944</name>
</gene>
<evidence type="ECO:0000313" key="2">
    <source>
        <dbReference type="Proteomes" id="UP000184388"/>
    </source>
</evidence>
<proteinExistence type="predicted"/>
<dbReference type="AlphaFoldDB" id="A0A9X8MXD3"/>